<organism evidence="14 15">
    <name type="scientific">Salinibacter ruber</name>
    <dbReference type="NCBI Taxonomy" id="146919"/>
    <lineage>
        <taxon>Bacteria</taxon>
        <taxon>Pseudomonadati</taxon>
        <taxon>Rhodothermota</taxon>
        <taxon>Rhodothermia</taxon>
        <taxon>Rhodothermales</taxon>
        <taxon>Salinibacteraceae</taxon>
        <taxon>Salinibacter</taxon>
    </lineage>
</organism>
<evidence type="ECO:0000256" key="8">
    <source>
        <dbReference type="ARBA" id="ARBA00023317"/>
    </source>
</evidence>
<dbReference type="GO" id="GO:0015940">
    <property type="term" value="P:pantothenate biosynthetic process"/>
    <property type="evidence" value="ECO:0007669"/>
    <property type="project" value="UniProtKB-UniRule"/>
</dbReference>
<sequence length="144" mass="15779">MDLSMLRAKLHRLRVTEADLYYEGSITIDEELLDAAGLLPYEKVQVVNVNNGSRLETYTIPGEAGERTVCLNGPAARLAAPGDEVIVIAYAELTPSEAREHHPRVVHVDENNDVTKTRTLDVAKETDENLAPDGMEDVLIAEGP</sequence>
<dbReference type="HAMAP" id="MF_00446">
    <property type="entry name" value="PanD"/>
    <property type="match status" value="1"/>
</dbReference>
<feature type="active site" description="Schiff-base intermediate with substrate; via pyruvic acid" evidence="9 10">
    <location>
        <position position="25"/>
    </location>
</feature>
<dbReference type="GO" id="GO:0005829">
    <property type="term" value="C:cytosol"/>
    <property type="evidence" value="ECO:0007669"/>
    <property type="project" value="TreeGrafter"/>
</dbReference>
<comment type="catalytic activity">
    <reaction evidence="9">
        <text>L-aspartate + H(+) = beta-alanine + CO2</text>
        <dbReference type="Rhea" id="RHEA:19497"/>
        <dbReference type="ChEBI" id="CHEBI:15378"/>
        <dbReference type="ChEBI" id="CHEBI:16526"/>
        <dbReference type="ChEBI" id="CHEBI:29991"/>
        <dbReference type="ChEBI" id="CHEBI:57966"/>
        <dbReference type="EC" id="4.1.1.11"/>
    </reaction>
</comment>
<keyword evidence="8 9" id="KW-0670">Pyruvate</keyword>
<evidence type="ECO:0000256" key="2">
    <source>
        <dbReference type="ARBA" id="ARBA00022655"/>
    </source>
</evidence>
<dbReference type="Pfam" id="PF02261">
    <property type="entry name" value="Asp_decarbox"/>
    <property type="match status" value="1"/>
</dbReference>
<accession>A0A9X2ZSP7</accession>
<dbReference type="PIRSF" id="PIRSF006246">
    <property type="entry name" value="Asp_decarbox"/>
    <property type="match status" value="1"/>
</dbReference>
<keyword evidence="1 9" id="KW-0963">Cytoplasm</keyword>
<name>A0A9X2ZSP7_9BACT</name>
<protein>
    <recommendedName>
        <fullName evidence="9">Aspartate 1-decarboxylase</fullName>
        <ecNumber evidence="9">4.1.1.11</ecNumber>
    </recommendedName>
    <alternativeName>
        <fullName evidence="9">Aspartate alpha-decarboxylase</fullName>
    </alternativeName>
    <component>
        <recommendedName>
            <fullName evidence="9">Aspartate 1-decarboxylase beta chain</fullName>
        </recommendedName>
    </component>
    <component>
        <recommendedName>
            <fullName evidence="9">Aspartate 1-decarboxylase alpha chain</fullName>
        </recommendedName>
    </component>
</protein>
<reference evidence="14" key="1">
    <citation type="submission" date="2022-08" db="EMBL/GenBank/DDBJ databases">
        <title>Genomic Encyclopedia of Type Strains, Phase V (KMG-V): Genome sequencing to study the core and pangenomes of soil and plant-associated prokaryotes.</title>
        <authorList>
            <person name="Whitman W."/>
        </authorList>
    </citation>
    <scope>NUCLEOTIDE SEQUENCE</scope>
    <source>
        <strain evidence="14">SP2017</strain>
    </source>
</reference>
<dbReference type="Proteomes" id="UP001155010">
    <property type="component" value="Unassembled WGS sequence"/>
</dbReference>
<evidence type="ECO:0000256" key="3">
    <source>
        <dbReference type="ARBA" id="ARBA00022793"/>
    </source>
</evidence>
<dbReference type="CDD" id="cd06919">
    <property type="entry name" value="Asp_decarbox"/>
    <property type="match status" value="1"/>
</dbReference>
<dbReference type="RefSeq" id="WP_208424031.1">
    <property type="nucleotide sequence ID" value="NZ_JANTZN010000013.1"/>
</dbReference>
<feature type="modified residue" description="Pyruvic acid (Ser)" evidence="9 12">
    <location>
        <position position="25"/>
    </location>
</feature>
<evidence type="ECO:0000256" key="1">
    <source>
        <dbReference type="ARBA" id="ARBA00022490"/>
    </source>
</evidence>
<dbReference type="AlphaFoldDB" id="A0A9X2ZSP7"/>
<comment type="function">
    <text evidence="9">Catalyzes the pyruvoyl-dependent decarboxylation of aspartate to produce beta-alanine.</text>
</comment>
<keyword evidence="5 9" id="KW-0865">Zymogen</keyword>
<dbReference type="GO" id="GO:0004068">
    <property type="term" value="F:aspartate 1-decarboxylase activity"/>
    <property type="evidence" value="ECO:0007669"/>
    <property type="project" value="UniProtKB-UniRule"/>
</dbReference>
<feature type="chain" id="PRO_5041027793" description="Aspartate 1-decarboxylase beta chain" evidence="9 13">
    <location>
        <begin position="1"/>
        <end position="24"/>
    </location>
</feature>
<feature type="binding site" evidence="9 11">
    <location>
        <position position="57"/>
    </location>
    <ligand>
        <name>substrate</name>
    </ligand>
</feature>
<dbReference type="Gene3D" id="2.40.40.20">
    <property type="match status" value="1"/>
</dbReference>
<dbReference type="SUPFAM" id="SSF50692">
    <property type="entry name" value="ADC-like"/>
    <property type="match status" value="1"/>
</dbReference>
<evidence type="ECO:0000256" key="4">
    <source>
        <dbReference type="ARBA" id="ARBA00022813"/>
    </source>
</evidence>
<evidence type="ECO:0000256" key="5">
    <source>
        <dbReference type="ARBA" id="ARBA00023145"/>
    </source>
</evidence>
<dbReference type="EMBL" id="JANUBB010000010">
    <property type="protein sequence ID" value="MCS3952610.1"/>
    <property type="molecule type" value="Genomic_DNA"/>
</dbReference>
<feature type="active site" description="Proton donor" evidence="9 10">
    <location>
        <position position="58"/>
    </location>
</feature>
<evidence type="ECO:0000313" key="15">
    <source>
        <dbReference type="Proteomes" id="UP001155010"/>
    </source>
</evidence>
<comment type="subcellular location">
    <subcellularLocation>
        <location evidence="9">Cytoplasm</location>
    </subcellularLocation>
</comment>
<dbReference type="GO" id="GO:0006523">
    <property type="term" value="P:alanine biosynthetic process"/>
    <property type="evidence" value="ECO:0007669"/>
    <property type="project" value="InterPro"/>
</dbReference>
<comment type="subunit">
    <text evidence="9">Heterooctamer of four alpha and four beta subunits.</text>
</comment>
<keyword evidence="3 9" id="KW-0210">Decarboxylase</keyword>
<comment type="PTM">
    <text evidence="9 12">Is synthesized initially as an inactive proenzyme, which is activated by self-cleavage at a specific serine bond to produce a beta-subunit with a hydroxyl group at its C-terminus and an alpha-subunit with a pyruvoyl group at its N-terminus.</text>
</comment>
<feature type="chain" id="PRO_5041027794" description="Aspartate 1-decarboxylase alpha chain" evidence="9 13">
    <location>
        <begin position="25"/>
        <end position="144"/>
    </location>
</feature>
<feature type="binding site" evidence="9 11">
    <location>
        <begin position="73"/>
        <end position="75"/>
    </location>
    <ligand>
        <name>substrate</name>
    </ligand>
</feature>
<evidence type="ECO:0000256" key="7">
    <source>
        <dbReference type="ARBA" id="ARBA00023270"/>
    </source>
</evidence>
<dbReference type="PANTHER" id="PTHR21012">
    <property type="entry name" value="ASPARTATE 1-DECARBOXYLASE"/>
    <property type="match status" value="1"/>
</dbReference>
<keyword evidence="2 9" id="KW-0566">Pantothenate biosynthesis</keyword>
<dbReference type="InterPro" id="IPR003190">
    <property type="entry name" value="Asp_decarbox"/>
</dbReference>
<evidence type="ECO:0000256" key="10">
    <source>
        <dbReference type="PIRSR" id="PIRSR006246-1"/>
    </source>
</evidence>
<evidence type="ECO:0000313" key="14">
    <source>
        <dbReference type="EMBL" id="MCS3952610.1"/>
    </source>
</evidence>
<evidence type="ECO:0000256" key="9">
    <source>
        <dbReference type="HAMAP-Rule" id="MF_00446"/>
    </source>
</evidence>
<dbReference type="EC" id="4.1.1.11" evidence="9"/>
<comment type="similarity">
    <text evidence="9">Belongs to the PanD family.</text>
</comment>
<proteinExistence type="inferred from homology"/>
<comment type="cofactor">
    <cofactor evidence="9 10">
        <name>pyruvate</name>
        <dbReference type="ChEBI" id="CHEBI:15361"/>
    </cofactor>
    <text evidence="9 10">Binds 1 pyruvoyl group covalently per subunit.</text>
</comment>
<gene>
    <name evidence="9" type="primary">panD</name>
    <name evidence="14" type="ORF">GGP83_002582</name>
</gene>
<evidence type="ECO:0000256" key="6">
    <source>
        <dbReference type="ARBA" id="ARBA00023239"/>
    </source>
</evidence>
<keyword evidence="4 9" id="KW-0068">Autocatalytic cleavage</keyword>
<keyword evidence="7 9" id="KW-0704">Schiff base</keyword>
<evidence type="ECO:0000256" key="11">
    <source>
        <dbReference type="PIRSR" id="PIRSR006246-2"/>
    </source>
</evidence>
<evidence type="ECO:0000256" key="13">
    <source>
        <dbReference type="PIRSR" id="PIRSR006246-5"/>
    </source>
</evidence>
<dbReference type="PANTHER" id="PTHR21012:SF0">
    <property type="entry name" value="ASPARTATE 1-DECARBOXYLASE"/>
    <property type="match status" value="1"/>
</dbReference>
<dbReference type="InterPro" id="IPR009010">
    <property type="entry name" value="Asp_de-COase-like_dom_sf"/>
</dbReference>
<comment type="pathway">
    <text evidence="9">Cofactor biosynthesis; (R)-pantothenate biosynthesis; beta-alanine from L-aspartate: step 1/1.</text>
</comment>
<comment type="caution">
    <text evidence="14">The sequence shown here is derived from an EMBL/GenBank/DDBJ whole genome shotgun (WGS) entry which is preliminary data.</text>
</comment>
<dbReference type="NCBIfam" id="TIGR00223">
    <property type="entry name" value="panD"/>
    <property type="match status" value="1"/>
</dbReference>
<evidence type="ECO:0000256" key="12">
    <source>
        <dbReference type="PIRSR" id="PIRSR006246-3"/>
    </source>
</evidence>
<keyword evidence="6 9" id="KW-0456">Lyase</keyword>